<evidence type="ECO:0000256" key="1">
    <source>
        <dbReference type="SAM" id="MobiDB-lite"/>
    </source>
</evidence>
<dbReference type="EMBL" id="QBKS01000001">
    <property type="protein sequence ID" value="PTX56485.1"/>
    <property type="molecule type" value="Genomic_DNA"/>
</dbReference>
<feature type="signal peptide" evidence="2">
    <location>
        <begin position="1"/>
        <end position="21"/>
    </location>
</feature>
<protein>
    <submittedName>
        <fullName evidence="3">Uncharacterized protein</fullName>
    </submittedName>
</protein>
<gene>
    <name evidence="3" type="ORF">C8N43_1144</name>
</gene>
<dbReference type="Proteomes" id="UP000243978">
    <property type="component" value="Unassembled WGS sequence"/>
</dbReference>
<organism evidence="3 4">
    <name type="scientific">Litoreibacter ponti</name>
    <dbReference type="NCBI Taxonomy" id="1510457"/>
    <lineage>
        <taxon>Bacteria</taxon>
        <taxon>Pseudomonadati</taxon>
        <taxon>Pseudomonadota</taxon>
        <taxon>Alphaproteobacteria</taxon>
        <taxon>Rhodobacterales</taxon>
        <taxon>Roseobacteraceae</taxon>
        <taxon>Litoreibacter</taxon>
    </lineage>
</organism>
<reference evidence="3 4" key="1">
    <citation type="submission" date="2018-04" db="EMBL/GenBank/DDBJ databases">
        <title>Genomic Encyclopedia of Archaeal and Bacterial Type Strains, Phase II (KMG-II): from individual species to whole genera.</title>
        <authorList>
            <person name="Goeker M."/>
        </authorList>
    </citation>
    <scope>NUCLEOTIDE SEQUENCE [LARGE SCALE GENOMIC DNA]</scope>
    <source>
        <strain evidence="3 4">DSM 100977</strain>
    </source>
</reference>
<evidence type="ECO:0000313" key="4">
    <source>
        <dbReference type="Proteomes" id="UP000243978"/>
    </source>
</evidence>
<accession>A0A2T6BKA2</accession>
<feature type="chain" id="PRO_5015426208" evidence="2">
    <location>
        <begin position="22"/>
        <end position="97"/>
    </location>
</feature>
<name>A0A2T6BKA2_9RHOB</name>
<keyword evidence="4" id="KW-1185">Reference proteome</keyword>
<proteinExistence type="predicted"/>
<evidence type="ECO:0000256" key="2">
    <source>
        <dbReference type="SAM" id="SignalP"/>
    </source>
</evidence>
<dbReference type="AlphaFoldDB" id="A0A2T6BKA2"/>
<sequence length="97" mass="10608">MKHFIALAMFATLTAGPAAFAETGSNTLTLQNGSSFQLQGWTRLNGTTAFKSAETPKVSEPAPRTDLSERQRRLALEAQYQREKAKKAKTGAWGSNY</sequence>
<comment type="caution">
    <text evidence="3">The sequence shown here is derived from an EMBL/GenBank/DDBJ whole genome shotgun (WGS) entry which is preliminary data.</text>
</comment>
<keyword evidence="2" id="KW-0732">Signal</keyword>
<feature type="region of interest" description="Disordered" evidence="1">
    <location>
        <begin position="49"/>
        <end position="69"/>
    </location>
</feature>
<evidence type="ECO:0000313" key="3">
    <source>
        <dbReference type="EMBL" id="PTX56485.1"/>
    </source>
</evidence>